<dbReference type="AlphaFoldDB" id="A0A1M7I5A5"/>
<evidence type="ECO:0008006" key="3">
    <source>
        <dbReference type="Google" id="ProtNLM"/>
    </source>
</evidence>
<gene>
    <name evidence="1" type="ORF">SAMN05444267_104417</name>
</gene>
<sequence>MKCLFVVCLLITNILFSQKIVWKEGVKLNWNNFKSNINNQRGTNVVAYTNCGWIYSVVKSSNPKSPVTIKIETIFNEDKSWKDAKKINDYILGHEQKHFDIAEIFARKLRKEVQEKIKTSGDFNKNFQGIYHRISNDYKSFQVVYDKDTKHGMNEAKQTEYDRTIAEELENLKSYKAS</sequence>
<dbReference type="STRING" id="1302687.SAMN05444267_104417"/>
<protein>
    <recommendedName>
        <fullName evidence="3">DUF922 domain-containing protein</fullName>
    </recommendedName>
</protein>
<keyword evidence="2" id="KW-1185">Reference proteome</keyword>
<organism evidence="1 2">
    <name type="scientific">Chryseobacterium polytrichastri</name>
    <dbReference type="NCBI Taxonomy" id="1302687"/>
    <lineage>
        <taxon>Bacteria</taxon>
        <taxon>Pseudomonadati</taxon>
        <taxon>Bacteroidota</taxon>
        <taxon>Flavobacteriia</taxon>
        <taxon>Flavobacteriales</taxon>
        <taxon>Weeksellaceae</taxon>
        <taxon>Chryseobacterium group</taxon>
        <taxon>Chryseobacterium</taxon>
    </lineage>
</organism>
<dbReference type="OrthoDB" id="5431540at2"/>
<dbReference type="Proteomes" id="UP000184364">
    <property type="component" value="Unassembled WGS sequence"/>
</dbReference>
<dbReference type="InterPro" id="IPR010321">
    <property type="entry name" value="DUF922"/>
</dbReference>
<dbReference type="RefSeq" id="WP_073296929.1">
    <property type="nucleotide sequence ID" value="NZ_FRAV01000044.1"/>
</dbReference>
<reference evidence="2" key="1">
    <citation type="submission" date="2016-11" db="EMBL/GenBank/DDBJ databases">
        <authorList>
            <person name="Varghese N."/>
            <person name="Submissions S."/>
        </authorList>
    </citation>
    <scope>NUCLEOTIDE SEQUENCE [LARGE SCALE GENOMIC DNA]</scope>
    <source>
        <strain evidence="2">DSM 26899</strain>
    </source>
</reference>
<dbReference type="Pfam" id="PF06037">
    <property type="entry name" value="DUF922"/>
    <property type="match status" value="1"/>
</dbReference>
<accession>A0A1M7I5A5</accession>
<evidence type="ECO:0000313" key="1">
    <source>
        <dbReference type="EMBL" id="SHM35838.1"/>
    </source>
</evidence>
<dbReference type="EMBL" id="FRAV01000044">
    <property type="protein sequence ID" value="SHM35838.1"/>
    <property type="molecule type" value="Genomic_DNA"/>
</dbReference>
<name>A0A1M7I5A5_9FLAO</name>
<proteinExistence type="predicted"/>
<evidence type="ECO:0000313" key="2">
    <source>
        <dbReference type="Proteomes" id="UP000184364"/>
    </source>
</evidence>